<evidence type="ECO:0000259" key="4">
    <source>
        <dbReference type="PROSITE" id="PS51178"/>
    </source>
</evidence>
<dbReference type="PROSITE" id="PS51178">
    <property type="entry name" value="PASTA"/>
    <property type="match status" value="1"/>
</dbReference>
<dbReference type="InterPro" id="IPR012338">
    <property type="entry name" value="Beta-lactam/transpept-like"/>
</dbReference>
<dbReference type="PANTHER" id="PTHR30627:SF1">
    <property type="entry name" value="PEPTIDOGLYCAN D,D-TRANSPEPTIDASE FTSI"/>
    <property type="match status" value="1"/>
</dbReference>
<protein>
    <submittedName>
        <fullName evidence="5">PASTA domain-containing protein</fullName>
    </submittedName>
</protein>
<dbReference type="Pfam" id="PF00905">
    <property type="entry name" value="Transpeptidase"/>
    <property type="match status" value="1"/>
</dbReference>
<dbReference type="InterPro" id="IPR005311">
    <property type="entry name" value="PBP_dimer"/>
</dbReference>
<feature type="transmembrane region" description="Helical" evidence="3">
    <location>
        <begin position="31"/>
        <end position="48"/>
    </location>
</feature>
<reference evidence="5 6" key="1">
    <citation type="submission" date="2018-08" db="EMBL/GenBank/DDBJ databases">
        <title>Draft genome sequence of Psychrilyobacter sp. strain SD5 isolated from Black Sea water.</title>
        <authorList>
            <person name="Yadav S."/>
            <person name="Villanueva L."/>
            <person name="Damste J.S.S."/>
        </authorList>
    </citation>
    <scope>NUCLEOTIDE SEQUENCE [LARGE SCALE GENOMIC DNA]</scope>
    <source>
        <strain evidence="5 6">SD5</strain>
    </source>
</reference>
<dbReference type="PANTHER" id="PTHR30627">
    <property type="entry name" value="PEPTIDOGLYCAN D,D-TRANSPEPTIDASE"/>
    <property type="match status" value="1"/>
</dbReference>
<dbReference type="SUPFAM" id="SSF56601">
    <property type="entry name" value="beta-lactamase/transpeptidase-like"/>
    <property type="match status" value="1"/>
</dbReference>
<dbReference type="Pfam" id="PF03793">
    <property type="entry name" value="PASTA"/>
    <property type="match status" value="1"/>
</dbReference>
<feature type="transmembrane region" description="Helical" evidence="3">
    <location>
        <begin position="60"/>
        <end position="80"/>
    </location>
</feature>
<dbReference type="SUPFAM" id="SSF56519">
    <property type="entry name" value="Penicillin binding protein dimerisation domain"/>
    <property type="match status" value="1"/>
</dbReference>
<gene>
    <name evidence="5" type="ORF">DYH56_01535</name>
</gene>
<name>A0ABX9KKL0_9FUSO</name>
<feature type="transmembrane region" description="Helical" evidence="3">
    <location>
        <begin position="7"/>
        <end position="25"/>
    </location>
</feature>
<comment type="subcellular location">
    <subcellularLocation>
        <location evidence="1">Membrane</location>
    </subcellularLocation>
</comment>
<evidence type="ECO:0000313" key="5">
    <source>
        <dbReference type="EMBL" id="REI42858.1"/>
    </source>
</evidence>
<dbReference type="SUPFAM" id="SSF54184">
    <property type="entry name" value="Penicillin-binding protein 2x (pbp-2x), c-terminal domain"/>
    <property type="match status" value="1"/>
</dbReference>
<feature type="domain" description="PASTA" evidence="4">
    <location>
        <begin position="646"/>
        <end position="704"/>
    </location>
</feature>
<evidence type="ECO:0000256" key="2">
    <source>
        <dbReference type="ARBA" id="ARBA00023136"/>
    </source>
</evidence>
<proteinExistence type="predicted"/>
<evidence type="ECO:0000256" key="1">
    <source>
        <dbReference type="ARBA" id="ARBA00004370"/>
    </source>
</evidence>
<dbReference type="InterPro" id="IPR036138">
    <property type="entry name" value="PBP_dimer_sf"/>
</dbReference>
<keyword evidence="2 3" id="KW-0472">Membrane</keyword>
<dbReference type="Gene3D" id="3.30.450.330">
    <property type="match status" value="1"/>
</dbReference>
<keyword evidence="3" id="KW-1133">Transmembrane helix</keyword>
<dbReference type="InterPro" id="IPR005543">
    <property type="entry name" value="PASTA_dom"/>
</dbReference>
<dbReference type="Gene3D" id="3.90.1310.10">
    <property type="entry name" value="Penicillin-binding protein 2a (Domain 2)"/>
    <property type="match status" value="1"/>
</dbReference>
<dbReference type="Gene3D" id="3.40.710.10">
    <property type="entry name" value="DD-peptidase/beta-lactamase superfamily"/>
    <property type="match status" value="1"/>
</dbReference>
<dbReference type="Proteomes" id="UP000263486">
    <property type="component" value="Unassembled WGS sequence"/>
</dbReference>
<keyword evidence="6" id="KW-1185">Reference proteome</keyword>
<dbReference type="Pfam" id="PF03717">
    <property type="entry name" value="PBP_dimer"/>
    <property type="match status" value="1"/>
</dbReference>
<keyword evidence="3" id="KW-0812">Transmembrane</keyword>
<dbReference type="InterPro" id="IPR001460">
    <property type="entry name" value="PCN-bd_Tpept"/>
</dbReference>
<comment type="caution">
    <text evidence="5">The sequence shown here is derived from an EMBL/GenBank/DDBJ whole genome shotgun (WGS) entry which is preliminary data.</text>
</comment>
<dbReference type="InterPro" id="IPR050515">
    <property type="entry name" value="Beta-lactam/transpept"/>
</dbReference>
<accession>A0ABX9KKL0</accession>
<evidence type="ECO:0000313" key="6">
    <source>
        <dbReference type="Proteomes" id="UP000263486"/>
    </source>
</evidence>
<dbReference type="SMART" id="SM00740">
    <property type="entry name" value="PASTA"/>
    <property type="match status" value="1"/>
</dbReference>
<dbReference type="EMBL" id="QUAJ01000002">
    <property type="protein sequence ID" value="REI42858.1"/>
    <property type="molecule type" value="Genomic_DNA"/>
</dbReference>
<sequence length="704" mass="81046">MENKRKIIRIMNLLIIFLIILFFLLNKVSVAAALLIIFLFGNTVRLILKKSSGMELFNQRTYLFSFVMILFFGILGLRLAQVQLMKYEKFTALAKQQSYGKYYLNGKRGKILDSTGRELAYDVDIYKVIIDPKRFYVLEEKDKIVEELKKVKPFTVKNFKTKLRDNYSKNKRYIKVINKVDEVEKNKIDEILSRYKIKSNEIYFEHSTQRKYFSYHELAPIIGFMGAFSGEEKRRLGTYGIERYYDKYLKRNKIEKNGYYTNFRNLLLPSDRKNNDFLEKDGNNVQLTIDYYIQYILDDEMQKQFEKVTPKSAVGIMMDPSSGKILAMSSYPRATNIAYLNNRAIRSQYEMGSIFKPIIMAAAYEEGVINDSTRFDNPDGYIMRYGHKIRDSDSHGIGQISPQTIMRVSSNVGMSLISEKLDSLTFERYLKKFNLYDKTGIDTFGELAPRQLPYKKWDGMKKYTMSYGQGIAITPLQMISALAATVNGGIYYEPYLVDNIKSPEGVTIKKNIPNPERRVISKETSKKIREMLKETVENGTGKNGAILGYSIGGKTGTAQISGRGGYLKQEYMSSFMGIFPAENPKYIMLIMFEKPVAENYWRKFGAWVAAPVFRNTLDRILKYKGITPENVDVLEGGDYINTLSENVDLDLLPDFKGNGVRLALMIANKYKIEIAIDGKGRVVEQSPKPGTKIEDIKKIKIKLR</sequence>
<organism evidence="5 6">
    <name type="scientific">Psychrilyobacter piezotolerans</name>
    <dbReference type="NCBI Taxonomy" id="2293438"/>
    <lineage>
        <taxon>Bacteria</taxon>
        <taxon>Fusobacteriati</taxon>
        <taxon>Fusobacteriota</taxon>
        <taxon>Fusobacteriia</taxon>
        <taxon>Fusobacteriales</taxon>
        <taxon>Fusobacteriaceae</taxon>
        <taxon>Psychrilyobacter</taxon>
    </lineage>
</organism>
<dbReference type="RefSeq" id="WP_114641090.1">
    <property type="nucleotide sequence ID" value="NZ_JAACIO010000002.1"/>
</dbReference>
<evidence type="ECO:0000256" key="3">
    <source>
        <dbReference type="SAM" id="Phobius"/>
    </source>
</evidence>